<name>A0A433QTT5_9FUNG</name>
<keyword evidence="2" id="KW-1185">Reference proteome</keyword>
<dbReference type="Proteomes" id="UP000274822">
    <property type="component" value="Unassembled WGS sequence"/>
</dbReference>
<evidence type="ECO:0000313" key="2">
    <source>
        <dbReference type="Proteomes" id="UP000274822"/>
    </source>
</evidence>
<gene>
    <name evidence="1" type="ORF">BC938DRAFT_472672</name>
</gene>
<reference evidence="1 2" key="1">
    <citation type="journal article" date="2018" name="New Phytol.">
        <title>Phylogenomics of Endogonaceae and evolution of mycorrhizas within Mucoromycota.</title>
        <authorList>
            <person name="Chang Y."/>
            <person name="Desiro A."/>
            <person name="Na H."/>
            <person name="Sandor L."/>
            <person name="Lipzen A."/>
            <person name="Clum A."/>
            <person name="Barry K."/>
            <person name="Grigoriev I.V."/>
            <person name="Martin F.M."/>
            <person name="Stajich J.E."/>
            <person name="Smith M.E."/>
            <person name="Bonito G."/>
            <person name="Spatafora J.W."/>
        </authorList>
    </citation>
    <scope>NUCLEOTIDE SEQUENCE [LARGE SCALE GENOMIC DNA]</scope>
    <source>
        <strain evidence="1 2">AD002</strain>
    </source>
</reference>
<comment type="caution">
    <text evidence="1">The sequence shown here is derived from an EMBL/GenBank/DDBJ whole genome shotgun (WGS) entry which is preliminary data.</text>
</comment>
<dbReference type="AlphaFoldDB" id="A0A433QTT5"/>
<accession>A0A433QTT5</accession>
<sequence length="30" mass="3489">MSQNINVLMPEKKSAWRISRTFSLRSITPP</sequence>
<evidence type="ECO:0000313" key="1">
    <source>
        <dbReference type="EMBL" id="RUS33199.1"/>
    </source>
</evidence>
<protein>
    <submittedName>
        <fullName evidence="1">Uncharacterized protein</fullName>
    </submittedName>
</protein>
<organism evidence="1 2">
    <name type="scientific">Jimgerdemannia flammicorona</name>
    <dbReference type="NCBI Taxonomy" id="994334"/>
    <lineage>
        <taxon>Eukaryota</taxon>
        <taxon>Fungi</taxon>
        <taxon>Fungi incertae sedis</taxon>
        <taxon>Mucoromycota</taxon>
        <taxon>Mucoromycotina</taxon>
        <taxon>Endogonomycetes</taxon>
        <taxon>Endogonales</taxon>
        <taxon>Endogonaceae</taxon>
        <taxon>Jimgerdemannia</taxon>
    </lineage>
</organism>
<proteinExistence type="predicted"/>
<dbReference type="EMBL" id="RBNJ01001404">
    <property type="protein sequence ID" value="RUS33199.1"/>
    <property type="molecule type" value="Genomic_DNA"/>
</dbReference>